<dbReference type="HOGENOM" id="CLU_047877_2_2_1"/>
<dbReference type="VEuPathDB" id="MicrosporidiaDB:H312_00074"/>
<organism evidence="10 11">
    <name type="scientific">Anncaliia algerae PRA339</name>
    <dbReference type="NCBI Taxonomy" id="1288291"/>
    <lineage>
        <taxon>Eukaryota</taxon>
        <taxon>Fungi</taxon>
        <taxon>Fungi incertae sedis</taxon>
        <taxon>Microsporidia</taxon>
        <taxon>Tubulinosematoidea</taxon>
        <taxon>Tubulinosematidae</taxon>
        <taxon>Anncaliia</taxon>
    </lineage>
</organism>
<feature type="transmembrane region" description="Helical" evidence="9">
    <location>
        <begin position="156"/>
        <end position="173"/>
    </location>
</feature>
<evidence type="ECO:0000256" key="1">
    <source>
        <dbReference type="ARBA" id="ARBA00009727"/>
    </source>
</evidence>
<dbReference type="PANTHER" id="PTHR14083">
    <property type="entry name" value="YIP1 INTERACTING FACTOR HOMOLOG YIF1 PROTEIN"/>
    <property type="match status" value="1"/>
</dbReference>
<evidence type="ECO:0000256" key="9">
    <source>
        <dbReference type="RuleBase" id="RU368073"/>
    </source>
</evidence>
<evidence type="ECO:0000256" key="2">
    <source>
        <dbReference type="ARBA" id="ARBA00022448"/>
    </source>
</evidence>
<dbReference type="InterPro" id="IPR005578">
    <property type="entry name" value="Yif1_fam"/>
</dbReference>
<dbReference type="AlphaFoldDB" id="A0A059F611"/>
<dbReference type="GO" id="GO:0005793">
    <property type="term" value="C:endoplasmic reticulum-Golgi intermediate compartment"/>
    <property type="evidence" value="ECO:0007669"/>
    <property type="project" value="UniProtKB-UniRule"/>
</dbReference>
<dbReference type="Pfam" id="PF03878">
    <property type="entry name" value="YIF1"/>
    <property type="match status" value="1"/>
</dbReference>
<dbReference type="EMBL" id="KK365130">
    <property type="protein sequence ID" value="KCZ82416.1"/>
    <property type="molecule type" value="Genomic_DNA"/>
</dbReference>
<reference evidence="11" key="1">
    <citation type="submission" date="2013-02" db="EMBL/GenBank/DDBJ databases">
        <authorList>
            <consortium name="The Broad Institute Genome Sequencing Platform"/>
            <person name="Cuomo C."/>
            <person name="Becnel J."/>
            <person name="Sanscrainte N."/>
            <person name="Walker B."/>
            <person name="Young S.K."/>
            <person name="Zeng Q."/>
            <person name="Gargeya S."/>
            <person name="Fitzgerald M."/>
            <person name="Haas B."/>
            <person name="Abouelleil A."/>
            <person name="Alvarado L."/>
            <person name="Arachchi H.M."/>
            <person name="Berlin A.M."/>
            <person name="Chapman S.B."/>
            <person name="Dewar J."/>
            <person name="Goldberg J."/>
            <person name="Griggs A."/>
            <person name="Gujja S."/>
            <person name="Hansen M."/>
            <person name="Howarth C."/>
            <person name="Imamovic A."/>
            <person name="Larimer J."/>
            <person name="McCowan C."/>
            <person name="Murphy C."/>
            <person name="Neiman D."/>
            <person name="Pearson M."/>
            <person name="Priest M."/>
            <person name="Roberts A."/>
            <person name="Saif S."/>
            <person name="Shea T."/>
            <person name="Sisk P."/>
            <person name="Sykes S."/>
            <person name="Wortman J."/>
            <person name="Nusbaum C."/>
            <person name="Birren B."/>
        </authorList>
    </citation>
    <scope>NUCLEOTIDE SEQUENCE [LARGE SCALE GENOMIC DNA]</scope>
    <source>
        <strain evidence="11">PRA339</strain>
    </source>
</reference>
<name>A0A059F611_9MICR</name>
<dbReference type="Proteomes" id="UP000030655">
    <property type="component" value="Unassembled WGS sequence"/>
</dbReference>
<feature type="transmembrane region" description="Helical" evidence="9">
    <location>
        <begin position="193"/>
        <end position="213"/>
    </location>
</feature>
<dbReference type="STRING" id="1288291.A0A059F611"/>
<evidence type="ECO:0000313" key="11">
    <source>
        <dbReference type="Proteomes" id="UP000030655"/>
    </source>
</evidence>
<keyword evidence="11" id="KW-1185">Reference proteome</keyword>
<keyword evidence="2 9" id="KW-0813">Transport</keyword>
<dbReference type="GO" id="GO:0006888">
    <property type="term" value="P:endoplasmic reticulum to Golgi vesicle-mediated transport"/>
    <property type="evidence" value="ECO:0007669"/>
    <property type="project" value="UniProtKB-UniRule"/>
</dbReference>
<gene>
    <name evidence="10" type="ORF">H312_00074</name>
</gene>
<reference evidence="10 11" key="2">
    <citation type="submission" date="2014-03" db="EMBL/GenBank/DDBJ databases">
        <title>The Genome Sequence of Anncaliia algerae insect isolate PRA339.</title>
        <authorList>
            <consortium name="The Broad Institute Genome Sequencing Platform"/>
            <consortium name="The Broad Institute Genome Sequencing Center for Infectious Disease"/>
            <person name="Cuomo C."/>
            <person name="Becnel J."/>
            <person name="Sanscrainte N."/>
            <person name="Walker B."/>
            <person name="Young S.K."/>
            <person name="Zeng Q."/>
            <person name="Gargeya S."/>
            <person name="Fitzgerald M."/>
            <person name="Haas B."/>
            <person name="Abouelleil A."/>
            <person name="Alvarado L."/>
            <person name="Arachchi H.M."/>
            <person name="Berlin A.M."/>
            <person name="Chapman S.B."/>
            <person name="Dewar J."/>
            <person name="Goldberg J."/>
            <person name="Griggs A."/>
            <person name="Gujja S."/>
            <person name="Hansen M."/>
            <person name="Howarth C."/>
            <person name="Imamovic A."/>
            <person name="Larimer J."/>
            <person name="McCowan C."/>
            <person name="Murphy C."/>
            <person name="Neiman D."/>
            <person name="Pearson M."/>
            <person name="Priest M."/>
            <person name="Roberts A."/>
            <person name="Saif S."/>
            <person name="Shea T."/>
            <person name="Sisk P."/>
            <person name="Sykes S."/>
            <person name="Wortman J."/>
            <person name="Nusbaum C."/>
            <person name="Birren B."/>
        </authorList>
    </citation>
    <scope>NUCLEOTIDE SEQUENCE [LARGE SCALE GENOMIC DNA]</scope>
    <source>
        <strain evidence="10 11">PRA339</strain>
    </source>
</reference>
<feature type="transmembrane region" description="Helical" evidence="9">
    <location>
        <begin position="130"/>
        <end position="150"/>
    </location>
</feature>
<accession>A0A059F611</accession>
<keyword evidence="5 9" id="KW-0653">Protein transport</keyword>
<dbReference type="GO" id="GO:0000139">
    <property type="term" value="C:Golgi membrane"/>
    <property type="evidence" value="ECO:0007669"/>
    <property type="project" value="UniProtKB-SubCell"/>
</dbReference>
<comment type="function">
    <text evidence="9">Has a role in transport between endoplasmic reticulum and Golgi.</text>
</comment>
<dbReference type="GO" id="GO:0030134">
    <property type="term" value="C:COPII-coated ER to Golgi transport vesicle"/>
    <property type="evidence" value="ECO:0007669"/>
    <property type="project" value="TreeGrafter"/>
</dbReference>
<keyword evidence="3 9" id="KW-0812">Transmembrane</keyword>
<evidence type="ECO:0000256" key="5">
    <source>
        <dbReference type="ARBA" id="ARBA00022927"/>
    </source>
</evidence>
<evidence type="ECO:0000313" key="10">
    <source>
        <dbReference type="EMBL" id="KCZ82416.1"/>
    </source>
</evidence>
<keyword evidence="4 9" id="KW-0256">Endoplasmic reticulum</keyword>
<evidence type="ECO:0000256" key="4">
    <source>
        <dbReference type="ARBA" id="ARBA00022824"/>
    </source>
</evidence>
<protein>
    <recommendedName>
        <fullName evidence="9">Protein YIF1</fullName>
    </recommendedName>
</protein>
<evidence type="ECO:0000256" key="6">
    <source>
        <dbReference type="ARBA" id="ARBA00022989"/>
    </source>
</evidence>
<feature type="transmembrane region" description="Helical" evidence="9">
    <location>
        <begin position="100"/>
        <end position="118"/>
    </location>
</feature>
<evidence type="ECO:0000256" key="3">
    <source>
        <dbReference type="ARBA" id="ARBA00022692"/>
    </source>
</evidence>
<evidence type="ECO:0000256" key="7">
    <source>
        <dbReference type="ARBA" id="ARBA00023034"/>
    </source>
</evidence>
<comment type="similarity">
    <text evidence="1 9">Belongs to the YIF1 family.</text>
</comment>
<dbReference type="OrthoDB" id="337750at2759"/>
<comment type="subcellular location">
    <subcellularLocation>
        <location evidence="9">Endoplasmic reticulum membrane</location>
        <topology evidence="9">Multi-pass membrane protein</topology>
    </subcellularLocation>
    <subcellularLocation>
        <location evidence="9">Golgi apparatus membrane</location>
        <topology evidence="9">Multi-pass membrane protein</topology>
    </subcellularLocation>
</comment>
<keyword evidence="8 9" id="KW-0472">Membrane</keyword>
<dbReference type="PANTHER" id="PTHR14083:SF0">
    <property type="entry name" value="YIP1D-INTERACTING FACTOR 1, ISOFORM C"/>
    <property type="match status" value="1"/>
</dbReference>
<keyword evidence="7 9" id="KW-0333">Golgi apparatus</keyword>
<evidence type="ECO:0000256" key="8">
    <source>
        <dbReference type="ARBA" id="ARBA00023136"/>
    </source>
</evidence>
<dbReference type="GO" id="GO:0015031">
    <property type="term" value="P:protein transport"/>
    <property type="evidence" value="ECO:0007669"/>
    <property type="project" value="UniProtKB-KW"/>
</dbReference>
<dbReference type="GO" id="GO:0005789">
    <property type="term" value="C:endoplasmic reticulum membrane"/>
    <property type="evidence" value="ECO:0007669"/>
    <property type="project" value="UniProtKB-SubCell"/>
</dbReference>
<keyword evidence="6 9" id="KW-1133">Transmembrane helix</keyword>
<sequence length="214" mass="25465">MDIAISKEMMNVSKSFVNKKIENVNFASFRPYFNISNSYILRKLFLILMPFYNKDWNIVLPKTGSLNQPDLYIPFMSFITYILIKGMILGMNNEFTPEKLSLITTRTLFLEIFTIILTKLSSYFIDIKNLYFLDMLAFSGYKYFIIVILLIIRVKYFNLLIKFYLISALFFFLSRTMKKMIIDEEKTRRKKVYFLFGNVFLQVLAVSLFCTFFN</sequence>
<feature type="transmembrane region" description="Helical" evidence="9">
    <location>
        <begin position="71"/>
        <end position="88"/>
    </location>
</feature>
<proteinExistence type="inferred from homology"/>